<gene>
    <name evidence="1" type="ORF">DEALK_18330</name>
</gene>
<dbReference type="Proteomes" id="UP000053947">
    <property type="component" value="Unassembled WGS sequence"/>
</dbReference>
<name>A0A0W0GK91_9CHLR</name>
<dbReference type="STRING" id="1217799.DEALK_18330"/>
<dbReference type="RefSeq" id="WP_058439896.1">
    <property type="nucleotide sequence ID" value="NZ_KQ758903.1"/>
</dbReference>
<dbReference type="OrthoDB" id="166165at2"/>
<dbReference type="EMBL" id="LFDV01000002">
    <property type="protein sequence ID" value="KTB48986.1"/>
    <property type="molecule type" value="Genomic_DNA"/>
</dbReference>
<reference evidence="1 2" key="1">
    <citation type="submission" date="2015-06" db="EMBL/GenBank/DDBJ databases">
        <title>Genome sequence of the organohalide-respiring Dehalogenimonas alkenigignens type strain (IP3-3T).</title>
        <authorList>
            <person name="Key T.A."/>
            <person name="Richmond D.P."/>
            <person name="Bowman K.S."/>
            <person name="Cho Y.-J."/>
            <person name="Chun J."/>
            <person name="da Costa M.S."/>
            <person name="Rainey F.A."/>
            <person name="Moe W.M."/>
        </authorList>
    </citation>
    <scope>NUCLEOTIDE SEQUENCE [LARGE SCALE GENOMIC DNA]</scope>
    <source>
        <strain evidence="1 2">IP3-3</strain>
    </source>
</reference>
<organism evidence="1 2">
    <name type="scientific">Dehalogenimonas alkenigignens</name>
    <dbReference type="NCBI Taxonomy" id="1217799"/>
    <lineage>
        <taxon>Bacteria</taxon>
        <taxon>Bacillati</taxon>
        <taxon>Chloroflexota</taxon>
        <taxon>Dehalococcoidia</taxon>
        <taxon>Dehalococcoidales</taxon>
        <taxon>Dehalococcoidaceae</taxon>
        <taxon>Dehalogenimonas</taxon>
    </lineage>
</organism>
<dbReference type="AlphaFoldDB" id="A0A0W0GK91"/>
<evidence type="ECO:0000313" key="2">
    <source>
        <dbReference type="Proteomes" id="UP000053947"/>
    </source>
</evidence>
<evidence type="ECO:0008006" key="3">
    <source>
        <dbReference type="Google" id="ProtNLM"/>
    </source>
</evidence>
<keyword evidence="2" id="KW-1185">Reference proteome</keyword>
<sequence length="128" mass="13971">MAQYADIISIDASSEAASGSRVEITIRVKNTYSAPIAIKVAATLEYGAPPYPGTVIPVDWTNVDAQVTWPFSGYFYMPGQKVTVRVKSFWYGADGVWYADDEMTKTVNLASVGSPNISDFRIADFAKT</sequence>
<evidence type="ECO:0000313" key="1">
    <source>
        <dbReference type="EMBL" id="KTB48986.1"/>
    </source>
</evidence>
<proteinExistence type="predicted"/>
<protein>
    <recommendedName>
        <fullName evidence="3">CARDB domain-containing protein</fullName>
    </recommendedName>
</protein>
<comment type="caution">
    <text evidence="1">The sequence shown here is derived from an EMBL/GenBank/DDBJ whole genome shotgun (WGS) entry which is preliminary data.</text>
</comment>
<accession>A0A0W0GK91</accession>